<dbReference type="EMBL" id="PCSH01000010">
    <property type="protein sequence ID" value="PIP42415.1"/>
    <property type="molecule type" value="Genomic_DNA"/>
</dbReference>
<dbReference type="Pfam" id="PF12797">
    <property type="entry name" value="Fer4_2"/>
    <property type="match status" value="1"/>
</dbReference>
<evidence type="ECO:0000256" key="4">
    <source>
        <dbReference type="ARBA" id="ARBA00023014"/>
    </source>
</evidence>
<dbReference type="PANTHER" id="PTHR43177:SF3">
    <property type="entry name" value="PROTEIN NRFC HOMOLOG"/>
    <property type="match status" value="1"/>
</dbReference>
<feature type="domain" description="4Fe-4S ferredoxin-type" evidence="5">
    <location>
        <begin position="44"/>
        <end position="75"/>
    </location>
</feature>
<keyword evidence="3" id="KW-0408">Iron</keyword>
<evidence type="ECO:0000256" key="3">
    <source>
        <dbReference type="ARBA" id="ARBA00023004"/>
    </source>
</evidence>
<evidence type="ECO:0000256" key="2">
    <source>
        <dbReference type="ARBA" id="ARBA00022723"/>
    </source>
</evidence>
<dbReference type="Proteomes" id="UP000231067">
    <property type="component" value="Unassembled WGS sequence"/>
</dbReference>
<evidence type="ECO:0000256" key="1">
    <source>
        <dbReference type="ARBA" id="ARBA00022485"/>
    </source>
</evidence>
<protein>
    <submittedName>
        <fullName evidence="6">4Fe-4S ferredoxin</fullName>
    </submittedName>
</protein>
<feature type="domain" description="4Fe-4S ferredoxin-type" evidence="5">
    <location>
        <begin position="1"/>
        <end position="29"/>
    </location>
</feature>
<keyword evidence="2" id="KW-0479">Metal-binding</keyword>
<sequence length="198" mass="21719">MVIDLRRCTGCRACQVACKAENGVSLGGFRSWVNYTEAGAYPKVKKEFTPRGCNHCTQPECVKACPVKAISKGANGIVLVDQTKCKNLKRRIKKCPYGAIHTDPIILKANKCTFCLHRVEAGLVPSCVNTCQGRARIFGDLSDPMSEVSRLIVSQVTTTLAPKIGEPNVYYVGISAAGNTGTDDEWMKKNREFSMLRK</sequence>
<dbReference type="SUPFAM" id="SSF54862">
    <property type="entry name" value="4Fe-4S ferredoxins"/>
    <property type="match status" value="1"/>
</dbReference>
<name>A0A2H0AAD7_9BACT</name>
<organism evidence="6 7">
    <name type="scientific">Candidatus Desantisbacteria bacterium CG23_combo_of_CG06-09_8_20_14_all_40_23</name>
    <dbReference type="NCBI Taxonomy" id="1974550"/>
    <lineage>
        <taxon>Bacteria</taxon>
        <taxon>Candidatus Desantisiibacteriota</taxon>
    </lineage>
</organism>
<dbReference type="AlphaFoldDB" id="A0A2H0AAD7"/>
<proteinExistence type="predicted"/>
<dbReference type="InterPro" id="IPR017896">
    <property type="entry name" value="4Fe4S_Fe-S-bd"/>
</dbReference>
<dbReference type="PROSITE" id="PS51379">
    <property type="entry name" value="4FE4S_FER_2"/>
    <property type="match status" value="2"/>
</dbReference>
<reference evidence="6 7" key="1">
    <citation type="submission" date="2017-09" db="EMBL/GenBank/DDBJ databases">
        <title>Depth-based differentiation of microbial function through sediment-hosted aquifers and enrichment of novel symbionts in the deep terrestrial subsurface.</title>
        <authorList>
            <person name="Probst A.J."/>
            <person name="Ladd B."/>
            <person name="Jarett J.K."/>
            <person name="Geller-Mcgrath D.E."/>
            <person name="Sieber C.M."/>
            <person name="Emerson J.B."/>
            <person name="Anantharaman K."/>
            <person name="Thomas B.C."/>
            <person name="Malmstrom R."/>
            <person name="Stieglmeier M."/>
            <person name="Klingl A."/>
            <person name="Woyke T."/>
            <person name="Ryan C.M."/>
            <person name="Banfield J.F."/>
        </authorList>
    </citation>
    <scope>NUCLEOTIDE SEQUENCE [LARGE SCALE GENOMIC DNA]</scope>
    <source>
        <strain evidence="6">CG23_combo_of_CG06-09_8_20_14_all_40_23</strain>
    </source>
</reference>
<dbReference type="Gene3D" id="3.30.70.20">
    <property type="match status" value="2"/>
</dbReference>
<gene>
    <name evidence="6" type="ORF">COX18_00400</name>
</gene>
<evidence type="ECO:0000313" key="6">
    <source>
        <dbReference type="EMBL" id="PIP42415.1"/>
    </source>
</evidence>
<dbReference type="GO" id="GO:0046872">
    <property type="term" value="F:metal ion binding"/>
    <property type="evidence" value="ECO:0007669"/>
    <property type="project" value="UniProtKB-KW"/>
</dbReference>
<dbReference type="Pfam" id="PF13247">
    <property type="entry name" value="Fer4_11"/>
    <property type="match status" value="1"/>
</dbReference>
<comment type="caution">
    <text evidence="6">The sequence shown here is derived from an EMBL/GenBank/DDBJ whole genome shotgun (WGS) entry which is preliminary data.</text>
</comment>
<dbReference type="GO" id="GO:0051539">
    <property type="term" value="F:4 iron, 4 sulfur cluster binding"/>
    <property type="evidence" value="ECO:0007669"/>
    <property type="project" value="UniProtKB-KW"/>
</dbReference>
<evidence type="ECO:0000259" key="5">
    <source>
        <dbReference type="PROSITE" id="PS51379"/>
    </source>
</evidence>
<evidence type="ECO:0000313" key="7">
    <source>
        <dbReference type="Proteomes" id="UP000231067"/>
    </source>
</evidence>
<keyword evidence="1" id="KW-0004">4Fe-4S</keyword>
<dbReference type="InterPro" id="IPR050954">
    <property type="entry name" value="ET_IronSulfur_Cluster-Binding"/>
</dbReference>
<keyword evidence="4" id="KW-0411">Iron-sulfur</keyword>
<accession>A0A2H0AAD7</accession>
<dbReference type="CDD" id="cd10551">
    <property type="entry name" value="PsrB"/>
    <property type="match status" value="1"/>
</dbReference>
<dbReference type="PANTHER" id="PTHR43177">
    <property type="entry name" value="PROTEIN NRFC"/>
    <property type="match status" value="1"/>
</dbReference>